<feature type="transmembrane region" description="Helical" evidence="11">
    <location>
        <begin position="113"/>
        <end position="132"/>
    </location>
</feature>
<feature type="transmembrane region" description="Helical" evidence="11">
    <location>
        <begin position="29"/>
        <end position="47"/>
    </location>
</feature>
<evidence type="ECO:0000259" key="12">
    <source>
        <dbReference type="Pfam" id="PF00999"/>
    </source>
</evidence>
<evidence type="ECO:0000256" key="6">
    <source>
        <dbReference type="ARBA" id="ARBA00022989"/>
    </source>
</evidence>
<feature type="transmembrane region" description="Helical" evidence="11">
    <location>
        <begin position="144"/>
        <end position="168"/>
    </location>
</feature>
<keyword evidence="6 11" id="KW-1133">Transmembrane helix</keyword>
<evidence type="ECO:0000256" key="5">
    <source>
        <dbReference type="ARBA" id="ARBA00022692"/>
    </source>
</evidence>
<evidence type="ECO:0000256" key="9">
    <source>
        <dbReference type="ARBA" id="ARBA00023136"/>
    </source>
</evidence>
<dbReference type="EMBL" id="JBHUMR010000008">
    <property type="protein sequence ID" value="MFD2617128.1"/>
    <property type="molecule type" value="Genomic_DNA"/>
</dbReference>
<comment type="caution">
    <text evidence="13">The sequence shown here is derived from an EMBL/GenBank/DDBJ whole genome shotgun (WGS) entry which is preliminary data.</text>
</comment>
<protein>
    <submittedName>
        <fullName evidence="13">Cation:proton antiporter</fullName>
    </submittedName>
</protein>
<evidence type="ECO:0000256" key="10">
    <source>
        <dbReference type="ARBA" id="ARBA00023201"/>
    </source>
</evidence>
<reference evidence="14" key="1">
    <citation type="journal article" date="2019" name="Int. J. Syst. Evol. Microbiol.">
        <title>The Global Catalogue of Microorganisms (GCM) 10K type strain sequencing project: providing services to taxonomists for standard genome sequencing and annotation.</title>
        <authorList>
            <consortium name="The Broad Institute Genomics Platform"/>
            <consortium name="The Broad Institute Genome Sequencing Center for Infectious Disease"/>
            <person name="Wu L."/>
            <person name="Ma J."/>
        </authorList>
    </citation>
    <scope>NUCLEOTIDE SEQUENCE [LARGE SCALE GENOMIC DNA]</scope>
    <source>
        <strain evidence="14">TISTR 2241</strain>
    </source>
</reference>
<feature type="transmembrane region" description="Helical" evidence="11">
    <location>
        <begin position="53"/>
        <end position="74"/>
    </location>
</feature>
<keyword evidence="4" id="KW-0050">Antiport</keyword>
<dbReference type="Pfam" id="PF00999">
    <property type="entry name" value="Na_H_Exchanger"/>
    <property type="match status" value="1"/>
</dbReference>
<gene>
    <name evidence="13" type="ORF">ACFSTF_07360</name>
</gene>
<dbReference type="PANTHER" id="PTHR43562:SF3">
    <property type="entry name" value="SODIUM ION_PROTON EXCHANGER (EUROFUNG)"/>
    <property type="match status" value="1"/>
</dbReference>
<comment type="subcellular location">
    <subcellularLocation>
        <location evidence="1">Membrane</location>
        <topology evidence="1">Multi-pass membrane protein</topology>
    </subcellularLocation>
</comment>
<feature type="transmembrane region" description="Helical" evidence="11">
    <location>
        <begin position="351"/>
        <end position="370"/>
    </location>
</feature>
<feature type="transmembrane region" description="Helical" evidence="11">
    <location>
        <begin position="233"/>
        <end position="251"/>
    </location>
</feature>
<keyword evidence="10" id="KW-0739">Sodium transport</keyword>
<feature type="transmembrane region" description="Helical" evidence="11">
    <location>
        <begin position="86"/>
        <end position="107"/>
    </location>
</feature>
<dbReference type="RefSeq" id="WP_141189056.1">
    <property type="nucleotide sequence ID" value="NZ_JBHUMR010000008.1"/>
</dbReference>
<keyword evidence="14" id="KW-1185">Reference proteome</keyword>
<keyword evidence="8" id="KW-0406">Ion transport</keyword>
<dbReference type="InterPro" id="IPR006153">
    <property type="entry name" value="Cation/H_exchanger_TM"/>
</dbReference>
<feature type="transmembrane region" description="Helical" evidence="11">
    <location>
        <begin position="206"/>
        <end position="227"/>
    </location>
</feature>
<dbReference type="Proteomes" id="UP001597458">
    <property type="component" value="Unassembled WGS sequence"/>
</dbReference>
<feature type="transmembrane region" description="Helical" evidence="11">
    <location>
        <begin position="287"/>
        <end position="309"/>
    </location>
</feature>
<feature type="transmembrane region" description="Helical" evidence="11">
    <location>
        <begin position="263"/>
        <end position="281"/>
    </location>
</feature>
<evidence type="ECO:0000313" key="14">
    <source>
        <dbReference type="Proteomes" id="UP001597458"/>
    </source>
</evidence>
<keyword evidence="7" id="KW-0915">Sodium</keyword>
<evidence type="ECO:0000313" key="13">
    <source>
        <dbReference type="EMBL" id="MFD2617128.1"/>
    </source>
</evidence>
<dbReference type="PANTHER" id="PTHR43562">
    <property type="entry name" value="NAPA-TYPE SODIUM/HYDROGEN ANTIPORTER"/>
    <property type="match status" value="1"/>
</dbReference>
<feature type="domain" description="Cation/H+ exchanger transmembrane" evidence="12">
    <location>
        <begin position="20"/>
        <end position="370"/>
    </location>
</feature>
<evidence type="ECO:0000256" key="3">
    <source>
        <dbReference type="ARBA" id="ARBA00022448"/>
    </source>
</evidence>
<organism evidence="13 14">
    <name type="scientific">Terrilactibacillus laevilacticus</name>
    <dbReference type="NCBI Taxonomy" id="1380157"/>
    <lineage>
        <taxon>Bacteria</taxon>
        <taxon>Bacillati</taxon>
        <taxon>Bacillota</taxon>
        <taxon>Bacilli</taxon>
        <taxon>Bacillales</taxon>
        <taxon>Bacillaceae</taxon>
        <taxon>Terrilactibacillus</taxon>
    </lineage>
</organism>
<feature type="transmembrane region" description="Helical" evidence="11">
    <location>
        <begin position="174"/>
        <end position="194"/>
    </location>
</feature>
<keyword evidence="5 11" id="KW-0812">Transmembrane</keyword>
<keyword evidence="9 11" id="KW-0472">Membrane</keyword>
<name>A0ABW5PQN4_9BACI</name>
<evidence type="ECO:0000256" key="7">
    <source>
        <dbReference type="ARBA" id="ARBA00023053"/>
    </source>
</evidence>
<comment type="similarity">
    <text evidence="2">Belongs to the monovalent cation:proton antiporter 2 (CPA2) transporter (TC 2.A.37) family.</text>
</comment>
<keyword evidence="3" id="KW-0813">Transport</keyword>
<accession>A0ABW5PQN4</accession>
<dbReference type="Gene3D" id="1.20.1530.20">
    <property type="match status" value="1"/>
</dbReference>
<evidence type="ECO:0000256" key="1">
    <source>
        <dbReference type="ARBA" id="ARBA00004141"/>
    </source>
</evidence>
<proteinExistence type="inferred from homology"/>
<evidence type="ECO:0000256" key="8">
    <source>
        <dbReference type="ARBA" id="ARBA00023065"/>
    </source>
</evidence>
<evidence type="ECO:0000256" key="11">
    <source>
        <dbReference type="SAM" id="Phobius"/>
    </source>
</evidence>
<evidence type="ECO:0000256" key="2">
    <source>
        <dbReference type="ARBA" id="ARBA00005551"/>
    </source>
</evidence>
<dbReference type="InterPro" id="IPR038770">
    <property type="entry name" value="Na+/solute_symporter_sf"/>
</dbReference>
<evidence type="ECO:0000256" key="4">
    <source>
        <dbReference type="ARBA" id="ARBA00022449"/>
    </source>
</evidence>
<sequence>MHIILELAIIIIATKLAGDLTVRLGQPSVLGKLIVGILIGPALLGWIHESHVIEVFSEIGVILLMFIAGLETDLEGLKKNMKSSTAVAVGGIILPLVFGYLAGVSLGMDQNKAIFLGLILSATSVSISVQTLKELGQLQTKASTTLLGAAVLDDIIVVVLLAFSMSLFGGSDVHLGLVIGEKILFFGSIILISWKGIPLLMRLLSVLKITEPVISAGLVVCLFFAYYAELLGVAGIIGSFIGGIAISQTPFKEEVEQKIEPIAYTLFVPVFFVSIGLKVSFSGIGEQLWFIIGMTLLAIMTKFIGSGLGARMTGYDRRSSIGIGAGMISRGEVALIIASLGLDSKLLSQAYYTPLIIVVILTTLITPPLLKSIIGENKQRAA</sequence>